<keyword evidence="3" id="KW-0597">Phosphoprotein</keyword>
<evidence type="ECO:0000256" key="3">
    <source>
        <dbReference type="ARBA" id="ARBA00022553"/>
    </source>
</evidence>
<evidence type="ECO:0000313" key="16">
    <source>
        <dbReference type="Proteomes" id="UP000694389"/>
    </source>
</evidence>
<accession>A0A8C4I7C9</accession>
<evidence type="ECO:0000256" key="8">
    <source>
        <dbReference type="ARBA" id="ARBA00022989"/>
    </source>
</evidence>
<protein>
    <recommendedName>
        <fullName evidence="2">P-type phospholipid transporter</fullName>
        <ecNumber evidence="2">7.6.2.1</ecNumber>
    </recommendedName>
</protein>
<dbReference type="InterPro" id="IPR003593">
    <property type="entry name" value="AAA+_ATPase"/>
</dbReference>
<dbReference type="FunFam" id="3.40.50.300:FF:000264">
    <property type="entry name" value="ATP-binding cassette, sub-family A (ABC1), member 1"/>
    <property type="match status" value="1"/>
</dbReference>
<feature type="domain" description="ABC transporter" evidence="14">
    <location>
        <begin position="406"/>
        <end position="637"/>
    </location>
</feature>
<reference evidence="15" key="1">
    <citation type="submission" date="2025-08" db="UniProtKB">
        <authorList>
            <consortium name="Ensembl"/>
        </authorList>
    </citation>
    <scope>IDENTIFICATION</scope>
</reference>
<feature type="transmembrane region" description="Helical" evidence="13">
    <location>
        <begin position="993"/>
        <end position="1015"/>
    </location>
</feature>
<evidence type="ECO:0000256" key="11">
    <source>
        <dbReference type="ARBA" id="ARBA00023180"/>
    </source>
</evidence>
<dbReference type="CDD" id="cd03263">
    <property type="entry name" value="ABC_subfamily_A"/>
    <property type="match status" value="2"/>
</dbReference>
<evidence type="ECO:0000256" key="12">
    <source>
        <dbReference type="ARBA" id="ARBA00034036"/>
    </source>
</evidence>
<feature type="transmembrane region" description="Helical" evidence="13">
    <location>
        <begin position="184"/>
        <end position="208"/>
    </location>
</feature>
<evidence type="ECO:0000256" key="5">
    <source>
        <dbReference type="ARBA" id="ARBA00022741"/>
    </source>
</evidence>
<dbReference type="InterPro" id="IPR013525">
    <property type="entry name" value="ABC2_TM"/>
</dbReference>
<comment type="subcellular location">
    <subcellularLocation>
        <location evidence="1">Membrane</location>
        <topology evidence="1">Multi-pass membrane protein</topology>
    </subcellularLocation>
</comment>
<evidence type="ECO:0000259" key="14">
    <source>
        <dbReference type="PROSITE" id="PS50893"/>
    </source>
</evidence>
<reference evidence="15" key="2">
    <citation type="submission" date="2025-09" db="UniProtKB">
        <authorList>
            <consortium name="Ensembl"/>
        </authorList>
    </citation>
    <scope>IDENTIFICATION</scope>
</reference>
<keyword evidence="11" id="KW-0325">Glycoprotein</keyword>
<evidence type="ECO:0000256" key="6">
    <source>
        <dbReference type="ARBA" id="ARBA00022840"/>
    </source>
</evidence>
<dbReference type="GO" id="GO:0005548">
    <property type="term" value="F:phospholipid transporter activity"/>
    <property type="evidence" value="ECO:0007669"/>
    <property type="project" value="UniProtKB-ARBA"/>
</dbReference>
<comment type="catalytic activity">
    <reaction evidence="12">
        <text>ATP + H2O + phospholipidSide 1 = ADP + phosphate + phospholipidSide 2.</text>
        <dbReference type="EC" id="7.6.2.1"/>
    </reaction>
</comment>
<dbReference type="GO" id="GO:0005524">
    <property type="term" value="F:ATP binding"/>
    <property type="evidence" value="ECO:0007669"/>
    <property type="project" value="UniProtKB-KW"/>
</dbReference>
<dbReference type="Gene3D" id="3.40.50.300">
    <property type="entry name" value="P-loop containing nucleotide triphosphate hydrolases"/>
    <property type="match status" value="2"/>
</dbReference>
<evidence type="ECO:0000256" key="9">
    <source>
        <dbReference type="ARBA" id="ARBA00023136"/>
    </source>
</evidence>
<keyword evidence="6" id="KW-0067">ATP-binding</keyword>
<proteinExistence type="predicted"/>
<feature type="transmembrane region" description="Helical" evidence="13">
    <location>
        <begin position="220"/>
        <end position="243"/>
    </location>
</feature>
<feature type="transmembrane region" description="Helical" evidence="13">
    <location>
        <begin position="1128"/>
        <end position="1145"/>
    </location>
</feature>
<evidence type="ECO:0000256" key="2">
    <source>
        <dbReference type="ARBA" id="ARBA00012189"/>
    </source>
</evidence>
<feature type="transmembrane region" description="Helical" evidence="13">
    <location>
        <begin position="144"/>
        <end position="164"/>
    </location>
</feature>
<keyword evidence="8 13" id="KW-1133">Transmembrane helix</keyword>
<keyword evidence="7" id="KW-1278">Translocase</keyword>
<dbReference type="GeneTree" id="ENSGT00940000155624"/>
<evidence type="ECO:0000256" key="7">
    <source>
        <dbReference type="ARBA" id="ARBA00022967"/>
    </source>
</evidence>
<dbReference type="SMART" id="SM00382">
    <property type="entry name" value="AAA"/>
    <property type="match status" value="2"/>
</dbReference>
<keyword evidence="10" id="KW-1015">Disulfide bond</keyword>
<evidence type="ECO:0000256" key="13">
    <source>
        <dbReference type="SAM" id="Phobius"/>
    </source>
</evidence>
<feature type="domain" description="ABC transporter" evidence="14">
    <location>
        <begin position="1187"/>
        <end position="1419"/>
    </location>
</feature>
<dbReference type="EC" id="7.6.2.1" evidence="2"/>
<dbReference type="GO" id="GO:0140326">
    <property type="term" value="F:ATPase-coupled intramembrane lipid transporter activity"/>
    <property type="evidence" value="ECO:0007669"/>
    <property type="project" value="UniProtKB-EC"/>
</dbReference>
<dbReference type="Pfam" id="PF00005">
    <property type="entry name" value="ABC_tran"/>
    <property type="match status" value="2"/>
</dbReference>
<dbReference type="Proteomes" id="UP000694389">
    <property type="component" value="Unassembled WGS sequence"/>
</dbReference>
<dbReference type="SUPFAM" id="SSF52540">
    <property type="entry name" value="P-loop containing nucleoside triphosphate hydrolases"/>
    <property type="match status" value="2"/>
</dbReference>
<evidence type="ECO:0000256" key="10">
    <source>
        <dbReference type="ARBA" id="ARBA00023157"/>
    </source>
</evidence>
<dbReference type="InterPro" id="IPR003439">
    <property type="entry name" value="ABC_transporter-like_ATP-bd"/>
</dbReference>
<dbReference type="GO" id="GO:0016020">
    <property type="term" value="C:membrane"/>
    <property type="evidence" value="ECO:0007669"/>
    <property type="project" value="UniProtKB-SubCell"/>
</dbReference>
<keyword evidence="16" id="KW-1185">Reference proteome</keyword>
<dbReference type="InterPro" id="IPR056264">
    <property type="entry name" value="R2_ABCA1-4-like"/>
</dbReference>
<evidence type="ECO:0000256" key="4">
    <source>
        <dbReference type="ARBA" id="ARBA00022692"/>
    </source>
</evidence>
<keyword evidence="4 13" id="KW-0812">Transmembrane</keyword>
<keyword evidence="9 13" id="KW-0472">Membrane</keyword>
<dbReference type="PROSITE" id="PS50893">
    <property type="entry name" value="ABC_TRANSPORTER_2"/>
    <property type="match status" value="2"/>
</dbReference>
<feature type="transmembrane region" description="Helical" evidence="13">
    <location>
        <begin position="822"/>
        <end position="843"/>
    </location>
</feature>
<feature type="transmembrane region" description="Helical" evidence="13">
    <location>
        <begin position="249"/>
        <end position="271"/>
    </location>
</feature>
<evidence type="ECO:0000313" key="15">
    <source>
        <dbReference type="Ensembl" id="ENSDLAP00005053616.2"/>
    </source>
</evidence>
<dbReference type="Pfam" id="PF12698">
    <property type="entry name" value="ABC2_membrane_3"/>
    <property type="match status" value="2"/>
</dbReference>
<evidence type="ECO:0000256" key="1">
    <source>
        <dbReference type="ARBA" id="ARBA00004141"/>
    </source>
</evidence>
<feature type="transmembrane region" description="Helical" evidence="13">
    <location>
        <begin position="323"/>
        <end position="346"/>
    </location>
</feature>
<dbReference type="FunFam" id="3.40.50.300:FF:000232">
    <property type="entry name" value="ATP-binding cassette, sub-family A (ABC1), member 1"/>
    <property type="match status" value="1"/>
</dbReference>
<dbReference type="Pfam" id="PF23321">
    <property type="entry name" value="R1_ABCA1"/>
    <property type="match status" value="1"/>
</dbReference>
<dbReference type="GO" id="GO:0016887">
    <property type="term" value="F:ATP hydrolysis activity"/>
    <property type="evidence" value="ECO:0007669"/>
    <property type="project" value="InterPro"/>
</dbReference>
<dbReference type="Ensembl" id="ENSDLAT00005057001.2">
    <property type="protein sequence ID" value="ENSDLAP00005053616.2"/>
    <property type="gene ID" value="ENSDLAG00005021250.2"/>
</dbReference>
<sequence length="1521" mass="171712">MLNQYGDCVILDKFVAVPDEDTITHRALELMEDGKFWAGLVFVNMHPWTTNVPPHVKFKIRMDIDAVERTNKVKDRYWDPGPRADPMDDLRYVWGGFAYLQDIIEHGIIKTHTGKEWPLGVYLQQMPYPCYVDDLFMLTLNRCFPIFMVLAWVYSVSMIVKSIVLEKELRLKETLKATGVTNGVIWSTWFIDSFLMMGTSTALLTAIIMGGRVLNYSNAVILFLFLLTFTTATIMQCFLLSVFFNQANLAAACCGIIYFTLYLPHIFCFAWQDRITKDMKILGSLLSQVAFGFGTEYLSRYEEQGQGLQWDNIQTSPLEGDEFSFLTSICMMGLDTILYAVLAWYLDNVFPGQYGISRPFYFPFLPCYWLNSVAPASGRLTYLTFSLFTYCQPFFEAEPADLVKGVCIQDLVKVFGGSPRPAVDGLSISFYESQITAFLGQNGAGKTTTMSILTGMFPPTSGTATIYGKDIRTDMDTIRLSLGMCPQHNILFQHMTVAEHILFYSLLKGRPIAEAEEEVENMLQDLGLPHKRDEMTQNLSGGMQRKLSVALAFVGGAKVVILDEPTSGVDPYSRRSIWDLLLKYRAGRTVIMSTHHMDEADLLSDRVAIISLGRLYCCGSPIFLKNCFGAGFYLTLVRRMKHDTPKANCDCTDDCSCTCSKCSKFKARLIEAIGQELTYLLPNRNFQPRAYASLFRELEETLVDIGLSSFGVSDTSLEEVRENNNKRNDSSLRNFIFTLSLKINSEPGSVQREQNLTINTSKICILETDGALHTNGQGPGDDPEGSAGRGSYQVRGLCLIIKQFFALLIKRLHHATRSYKDFLAQIVLPASFVFLALTFTLIVPPFGEYPSLTLSPWMYGRQYTFFRWRIQSTGDVLMDLTGRNISDYLVKTYPTLIRTRYKILCTDSKGKKAVTECKLNVCVSALFPQVWYNNKGWHAMVSFMNVANNAILRANLPKGANLDEYGITAINHPLNLTKEQLSEITVLTTSVDALVAICVIFAMSFVPASFVLYLIQERVTQAKHLQFVSGVSPFVYWMANFLWDMLVCDTHDVPNVLYIQCPQHSLRLFALYKLNQLLKAVLLIFPHYCLGRGLIDMAMNQAVTDIYARFGEDYSPDPYHWDFIGKNLFFMAFEGYVYFILNILFQYRFFLDHWISDCPKPHILDEDVDVAEERERIYRSEKTNDILRIRDLSKTYRGTILPAVDRICVGVSPGECFGLLGVNGAGKTTTFKMLTGDIDVTSGQASVAGHSVLTNILDVHQNMGYCPQFDAIDELLTGREHLHLYARLRGVPEAEISRVRKWAIHKLGLSEDAGRSAGTYSGGNRRKLSTAIAMIGCPALVLLDEPTTGMDPLSRRFLWNSIMSVIQDRRAVVLTSHSMEECEALCTRLAIMVNGSFKCLGTIQHLKYKYGDGYVVTMKIRAAKPGCAPDLNPAEAFMESTFPGCIQREKHYNTLQYKISSSSLARIFQMVLANKDKLNIEDYSVSQTTLDQVNKNRKTQDILLAAYFISLPFDLPLYFIC</sequence>
<dbReference type="InterPro" id="IPR026082">
    <property type="entry name" value="ABCA"/>
</dbReference>
<dbReference type="InterPro" id="IPR027417">
    <property type="entry name" value="P-loop_NTPase"/>
</dbReference>
<dbReference type="PANTHER" id="PTHR19229:SF190">
    <property type="entry name" value="RETINAL-SPECIFIC PHOSPHOLIPID-TRANSPORTING ATPASE ABCA4"/>
    <property type="match status" value="1"/>
</dbReference>
<dbReference type="PANTHER" id="PTHR19229">
    <property type="entry name" value="ATP-BINDING CASSETTE TRANSPORTER SUBFAMILY A ABCA"/>
    <property type="match status" value="1"/>
</dbReference>
<dbReference type="InterPro" id="IPR017871">
    <property type="entry name" value="ABC_transporter-like_CS"/>
</dbReference>
<organism evidence="15 16">
    <name type="scientific">Dicentrarchus labrax</name>
    <name type="common">European seabass</name>
    <name type="synonym">Morone labrax</name>
    <dbReference type="NCBI Taxonomy" id="13489"/>
    <lineage>
        <taxon>Eukaryota</taxon>
        <taxon>Metazoa</taxon>
        <taxon>Chordata</taxon>
        <taxon>Craniata</taxon>
        <taxon>Vertebrata</taxon>
        <taxon>Euteleostomi</taxon>
        <taxon>Actinopterygii</taxon>
        <taxon>Neopterygii</taxon>
        <taxon>Teleostei</taxon>
        <taxon>Neoteleostei</taxon>
        <taxon>Acanthomorphata</taxon>
        <taxon>Eupercaria</taxon>
        <taxon>Moronidae</taxon>
        <taxon>Dicentrarchus</taxon>
    </lineage>
</organism>
<dbReference type="PROSITE" id="PS00211">
    <property type="entry name" value="ABC_TRANSPORTER_1"/>
    <property type="match status" value="1"/>
</dbReference>
<dbReference type="GO" id="GO:0140359">
    <property type="term" value="F:ABC-type transporter activity"/>
    <property type="evidence" value="ECO:0007669"/>
    <property type="project" value="InterPro"/>
</dbReference>
<keyword evidence="5" id="KW-0547">Nucleotide-binding</keyword>
<name>A0A8C4I7C9_DICLA</name>